<dbReference type="InterPro" id="IPR006311">
    <property type="entry name" value="TAT_signal"/>
</dbReference>
<name>A0ABT6N5M7_9SPHN</name>
<keyword evidence="6" id="KW-1185">Reference proteome</keyword>
<reference evidence="5" key="1">
    <citation type="submission" date="2023-04" db="EMBL/GenBank/DDBJ databases">
        <title>Sphingomonas sp. MAHUQ-71 isolated from rice field.</title>
        <authorList>
            <person name="Huq M.A."/>
        </authorList>
    </citation>
    <scope>NUCLEOTIDE SEQUENCE</scope>
    <source>
        <strain evidence="5">MAHUQ-71</strain>
    </source>
</reference>
<proteinExistence type="predicted"/>
<dbReference type="RefSeq" id="WP_281045784.1">
    <property type="nucleotide sequence ID" value="NZ_JARYGZ010000003.1"/>
</dbReference>
<evidence type="ECO:0000313" key="6">
    <source>
        <dbReference type="Proteomes" id="UP001160625"/>
    </source>
</evidence>
<feature type="region of interest" description="Disordered" evidence="2">
    <location>
        <begin position="37"/>
        <end position="63"/>
    </location>
</feature>
<dbReference type="EMBL" id="JARYGZ010000003">
    <property type="protein sequence ID" value="MDH7640419.1"/>
    <property type="molecule type" value="Genomic_DNA"/>
</dbReference>
<dbReference type="PANTHER" id="PTHR48081">
    <property type="entry name" value="AB HYDROLASE SUPERFAMILY PROTEIN C4A8.06C"/>
    <property type="match status" value="1"/>
</dbReference>
<evidence type="ECO:0000256" key="3">
    <source>
        <dbReference type="SAM" id="SignalP"/>
    </source>
</evidence>
<dbReference type="Proteomes" id="UP001160625">
    <property type="component" value="Unassembled WGS sequence"/>
</dbReference>
<dbReference type="PANTHER" id="PTHR48081:SF6">
    <property type="entry name" value="PEPTIDASE S9 PROLYL OLIGOPEPTIDASE CATALYTIC DOMAIN-CONTAINING PROTEIN"/>
    <property type="match status" value="1"/>
</dbReference>
<dbReference type="InterPro" id="IPR050300">
    <property type="entry name" value="GDXG_lipolytic_enzyme"/>
</dbReference>
<organism evidence="5 6">
    <name type="scientific">Sphingomonas oryzagri</name>
    <dbReference type="NCBI Taxonomy" id="3042314"/>
    <lineage>
        <taxon>Bacteria</taxon>
        <taxon>Pseudomonadati</taxon>
        <taxon>Pseudomonadota</taxon>
        <taxon>Alphaproteobacteria</taxon>
        <taxon>Sphingomonadales</taxon>
        <taxon>Sphingomonadaceae</taxon>
        <taxon>Sphingomonas</taxon>
    </lineage>
</organism>
<gene>
    <name evidence="5" type="ORF">QGN17_16920</name>
</gene>
<feature type="chain" id="PRO_5045644442" evidence="3">
    <location>
        <begin position="28"/>
        <end position="333"/>
    </location>
</feature>
<protein>
    <submittedName>
        <fullName evidence="5">Alpha/beta hydrolase</fullName>
    </submittedName>
</protein>
<comment type="caution">
    <text evidence="5">The sequence shown here is derived from an EMBL/GenBank/DDBJ whole genome shotgun (WGS) entry which is preliminary data.</text>
</comment>
<dbReference type="PROSITE" id="PS51318">
    <property type="entry name" value="TAT"/>
    <property type="match status" value="1"/>
</dbReference>
<evidence type="ECO:0000259" key="4">
    <source>
        <dbReference type="Pfam" id="PF20434"/>
    </source>
</evidence>
<keyword evidence="1 5" id="KW-0378">Hydrolase</keyword>
<evidence type="ECO:0000256" key="1">
    <source>
        <dbReference type="ARBA" id="ARBA00022801"/>
    </source>
</evidence>
<evidence type="ECO:0000313" key="5">
    <source>
        <dbReference type="EMBL" id="MDH7640419.1"/>
    </source>
</evidence>
<dbReference type="Gene3D" id="3.40.50.1820">
    <property type="entry name" value="alpha/beta hydrolase"/>
    <property type="match status" value="1"/>
</dbReference>
<accession>A0ABT6N5M7</accession>
<dbReference type="SUPFAM" id="SSF53474">
    <property type="entry name" value="alpha/beta-Hydrolases"/>
    <property type="match status" value="1"/>
</dbReference>
<feature type="signal peptide" evidence="3">
    <location>
        <begin position="1"/>
        <end position="27"/>
    </location>
</feature>
<sequence length="333" mass="35287">MDLNRRALIGASLVAGTAMSLPARLSAAPGAVEEIDLWPGTPPGPGGGHGPERTGQTGKGIGAVSGITRPRIRVYRPARPNGTAMLVMGGGGYFRIQVANESTPTCRWLQQIGVTAFELLYRMPGDGWPREAPFADAQRAMRLIRSRAADFGFDAPKLGVIGFSAGGHLAGMTAVMPDAPRYQPIDAIDQHSARPVVAGLMYPVLTLRPPFDTTRSVRELIGTHPSPEMSAEWSVETHVSGRTPPTFTAQAADDPIAPIDNSLLMFDALRKAGVPHEMHIFQKGGHGWGLGDPGSLVSAWPRLFTAFAKAQGLFGATAADRPDPASSEPTDND</sequence>
<dbReference type="Pfam" id="PF20434">
    <property type="entry name" value="BD-FAE"/>
    <property type="match status" value="1"/>
</dbReference>
<keyword evidence="3" id="KW-0732">Signal</keyword>
<evidence type="ECO:0000256" key="2">
    <source>
        <dbReference type="SAM" id="MobiDB-lite"/>
    </source>
</evidence>
<dbReference type="InterPro" id="IPR029058">
    <property type="entry name" value="AB_hydrolase_fold"/>
</dbReference>
<dbReference type="InterPro" id="IPR049492">
    <property type="entry name" value="BD-FAE-like_dom"/>
</dbReference>
<feature type="domain" description="BD-FAE-like" evidence="4">
    <location>
        <begin position="77"/>
        <end position="269"/>
    </location>
</feature>
<dbReference type="GO" id="GO:0016787">
    <property type="term" value="F:hydrolase activity"/>
    <property type="evidence" value="ECO:0007669"/>
    <property type="project" value="UniProtKB-KW"/>
</dbReference>